<dbReference type="EMBL" id="ML170227">
    <property type="protein sequence ID" value="TDL17126.1"/>
    <property type="molecule type" value="Genomic_DNA"/>
</dbReference>
<organism evidence="2 3">
    <name type="scientific">Rickenella mellea</name>
    <dbReference type="NCBI Taxonomy" id="50990"/>
    <lineage>
        <taxon>Eukaryota</taxon>
        <taxon>Fungi</taxon>
        <taxon>Dikarya</taxon>
        <taxon>Basidiomycota</taxon>
        <taxon>Agaricomycotina</taxon>
        <taxon>Agaricomycetes</taxon>
        <taxon>Hymenochaetales</taxon>
        <taxon>Rickenellaceae</taxon>
        <taxon>Rickenella</taxon>
    </lineage>
</organism>
<evidence type="ECO:0000256" key="1">
    <source>
        <dbReference type="SAM" id="MobiDB-lite"/>
    </source>
</evidence>
<feature type="compositionally biased region" description="Polar residues" evidence="1">
    <location>
        <begin position="122"/>
        <end position="134"/>
    </location>
</feature>
<sequence>MGTRACCTVMAHLSAVVARKAPCNPEKDLAIIKNAVHNEAAILHRRCCCCRPRTRPMHHLMPRGRCCCCWLRLHLFPNSSDFQWISTSSFFQSVCSSCVESSCPAGEISATEQLLLAECDSSTPLSPSFHTPSITKRVRAE</sequence>
<proteinExistence type="predicted"/>
<name>A0A4Y7PQ21_9AGAM</name>
<reference evidence="2 3" key="1">
    <citation type="submission" date="2018-06" db="EMBL/GenBank/DDBJ databases">
        <title>A transcriptomic atlas of mushroom development highlights an independent origin of complex multicellularity.</title>
        <authorList>
            <consortium name="DOE Joint Genome Institute"/>
            <person name="Krizsan K."/>
            <person name="Almasi E."/>
            <person name="Merenyi Z."/>
            <person name="Sahu N."/>
            <person name="Viragh M."/>
            <person name="Koszo T."/>
            <person name="Mondo S."/>
            <person name="Kiss B."/>
            <person name="Balint B."/>
            <person name="Kues U."/>
            <person name="Barry K."/>
            <person name="Hegedus J.C."/>
            <person name="Henrissat B."/>
            <person name="Johnson J."/>
            <person name="Lipzen A."/>
            <person name="Ohm R."/>
            <person name="Nagy I."/>
            <person name="Pangilinan J."/>
            <person name="Yan J."/>
            <person name="Xiong Y."/>
            <person name="Grigoriev I.V."/>
            <person name="Hibbett D.S."/>
            <person name="Nagy L.G."/>
        </authorList>
    </citation>
    <scope>NUCLEOTIDE SEQUENCE [LARGE SCALE GENOMIC DNA]</scope>
    <source>
        <strain evidence="2 3">SZMC22713</strain>
    </source>
</reference>
<gene>
    <name evidence="2" type="ORF">BD410DRAFT_582248</name>
</gene>
<evidence type="ECO:0000313" key="2">
    <source>
        <dbReference type="EMBL" id="TDL17126.1"/>
    </source>
</evidence>
<keyword evidence="3" id="KW-1185">Reference proteome</keyword>
<dbReference type="Proteomes" id="UP000294933">
    <property type="component" value="Unassembled WGS sequence"/>
</dbReference>
<evidence type="ECO:0000313" key="3">
    <source>
        <dbReference type="Proteomes" id="UP000294933"/>
    </source>
</evidence>
<dbReference type="AlphaFoldDB" id="A0A4Y7PQ21"/>
<accession>A0A4Y7PQ21</accession>
<feature type="region of interest" description="Disordered" evidence="1">
    <location>
        <begin position="122"/>
        <end position="141"/>
    </location>
</feature>
<dbReference type="VEuPathDB" id="FungiDB:BD410DRAFT_582248"/>
<protein>
    <submittedName>
        <fullName evidence="2">Uncharacterized protein</fullName>
    </submittedName>
</protein>